<evidence type="ECO:0000256" key="1">
    <source>
        <dbReference type="SAM" id="MobiDB-lite"/>
    </source>
</evidence>
<keyword evidence="3" id="KW-1185">Reference proteome</keyword>
<name>A0A4Q0T439_9BACT</name>
<dbReference type="EMBL" id="RDSM01000002">
    <property type="protein sequence ID" value="RXH56331.1"/>
    <property type="molecule type" value="Genomic_DNA"/>
</dbReference>
<reference evidence="3" key="2">
    <citation type="submission" date="2019-02" db="EMBL/GenBank/DDBJ databases">
        <title>Granulicella sibirica sp. nov., a psychrotolerant acidobacterium isolated from an organic soil layer in forested tundra, West Siberia.</title>
        <authorList>
            <person name="Oshkin I.Y."/>
            <person name="Kulichevskaya I.S."/>
            <person name="Rijpstra W.I.C."/>
            <person name="Sinninghe Damste J.S."/>
            <person name="Rakitin A.L."/>
            <person name="Ravin N.V."/>
            <person name="Dedysh S.N."/>
        </authorList>
    </citation>
    <scope>NUCLEOTIDE SEQUENCE [LARGE SCALE GENOMIC DNA]</scope>
    <source>
        <strain evidence="3">AF10</strain>
    </source>
</reference>
<reference evidence="2 3" key="1">
    <citation type="submission" date="2018-11" db="EMBL/GenBank/DDBJ databases">
        <authorList>
            <person name="Mardanov A.V."/>
            <person name="Ravin N.V."/>
            <person name="Dedysh S.N."/>
        </authorList>
    </citation>
    <scope>NUCLEOTIDE SEQUENCE [LARGE SCALE GENOMIC DNA]</scope>
    <source>
        <strain evidence="2 3">AF10</strain>
    </source>
</reference>
<dbReference type="Proteomes" id="UP000289437">
    <property type="component" value="Unassembled WGS sequence"/>
</dbReference>
<evidence type="ECO:0000313" key="3">
    <source>
        <dbReference type="Proteomes" id="UP000289437"/>
    </source>
</evidence>
<feature type="region of interest" description="Disordered" evidence="1">
    <location>
        <begin position="1"/>
        <end position="21"/>
    </location>
</feature>
<sequence>MPLKKAAAISRNHASCKDGSRRGLPSDVAVVADFELNRITIGR</sequence>
<protein>
    <submittedName>
        <fullName evidence="2">Uncharacterized protein</fullName>
    </submittedName>
</protein>
<gene>
    <name evidence="2" type="ORF">GRAN_3188</name>
</gene>
<evidence type="ECO:0000313" key="2">
    <source>
        <dbReference type="EMBL" id="RXH56331.1"/>
    </source>
</evidence>
<accession>A0A4Q0T439</accession>
<comment type="caution">
    <text evidence="2">The sequence shown here is derived from an EMBL/GenBank/DDBJ whole genome shotgun (WGS) entry which is preliminary data.</text>
</comment>
<dbReference type="AlphaFoldDB" id="A0A4Q0T439"/>
<proteinExistence type="predicted"/>
<organism evidence="2 3">
    <name type="scientific">Granulicella sibirica</name>
    <dbReference type="NCBI Taxonomy" id="2479048"/>
    <lineage>
        <taxon>Bacteria</taxon>
        <taxon>Pseudomonadati</taxon>
        <taxon>Acidobacteriota</taxon>
        <taxon>Terriglobia</taxon>
        <taxon>Terriglobales</taxon>
        <taxon>Acidobacteriaceae</taxon>
        <taxon>Granulicella</taxon>
    </lineage>
</organism>